<reference evidence="1 2" key="1">
    <citation type="submission" date="2016-02" db="EMBL/GenBank/DDBJ databases">
        <title>Genome analysis of coral dinoflagellate symbionts highlights evolutionary adaptations to a symbiotic lifestyle.</title>
        <authorList>
            <person name="Aranda M."/>
            <person name="Li Y."/>
            <person name="Liew Y.J."/>
            <person name="Baumgarten S."/>
            <person name="Simakov O."/>
            <person name="Wilson M."/>
            <person name="Piel J."/>
            <person name="Ashoor H."/>
            <person name="Bougouffa S."/>
            <person name="Bajic V.B."/>
            <person name="Ryu T."/>
            <person name="Ravasi T."/>
            <person name="Bayer T."/>
            <person name="Micklem G."/>
            <person name="Kim H."/>
            <person name="Bhak J."/>
            <person name="Lajeunesse T.C."/>
            <person name="Voolstra C.R."/>
        </authorList>
    </citation>
    <scope>NUCLEOTIDE SEQUENCE [LARGE SCALE GENOMIC DNA]</scope>
    <source>
        <strain evidence="1 2">CCMP2467</strain>
    </source>
</reference>
<dbReference type="OrthoDB" id="421825at2759"/>
<evidence type="ECO:0000313" key="2">
    <source>
        <dbReference type="Proteomes" id="UP000186817"/>
    </source>
</evidence>
<dbReference type="Proteomes" id="UP000186817">
    <property type="component" value="Unassembled WGS sequence"/>
</dbReference>
<sequence>MEVLKDSDPDYEGKQGTNKDQTARVLIREVLIPRTAAERKFAEEFHSPILNWDSPTLAQKTQYGHLAERNTKVCTSANRALCLSLLSSKRVAAFFEPAGRRCQVMWRRLAAIAAIFEVLEAGPRHLIRPTEISMLFLGRSVPRNGGLQEGCKNHHARTEVFQQKSFKFPKAYEAIGSRNDVKIPRRT</sequence>
<gene>
    <name evidence="1" type="ORF">AK812_SmicGene40887</name>
</gene>
<dbReference type="AlphaFoldDB" id="A0A1Q9C7J7"/>
<comment type="caution">
    <text evidence="1">The sequence shown here is derived from an EMBL/GenBank/DDBJ whole genome shotgun (WGS) entry which is preliminary data.</text>
</comment>
<feature type="non-terminal residue" evidence="1">
    <location>
        <position position="187"/>
    </location>
</feature>
<protein>
    <submittedName>
        <fullName evidence="1">Uncharacterized protein</fullName>
    </submittedName>
</protein>
<dbReference type="EMBL" id="LSRX01001548">
    <property type="protein sequence ID" value="OLP78891.1"/>
    <property type="molecule type" value="Genomic_DNA"/>
</dbReference>
<name>A0A1Q9C7J7_SYMMI</name>
<organism evidence="1 2">
    <name type="scientific">Symbiodinium microadriaticum</name>
    <name type="common">Dinoflagellate</name>
    <name type="synonym">Zooxanthella microadriatica</name>
    <dbReference type="NCBI Taxonomy" id="2951"/>
    <lineage>
        <taxon>Eukaryota</taxon>
        <taxon>Sar</taxon>
        <taxon>Alveolata</taxon>
        <taxon>Dinophyceae</taxon>
        <taxon>Suessiales</taxon>
        <taxon>Symbiodiniaceae</taxon>
        <taxon>Symbiodinium</taxon>
    </lineage>
</organism>
<proteinExistence type="predicted"/>
<accession>A0A1Q9C7J7</accession>
<evidence type="ECO:0000313" key="1">
    <source>
        <dbReference type="EMBL" id="OLP78891.1"/>
    </source>
</evidence>
<keyword evidence="2" id="KW-1185">Reference proteome</keyword>